<evidence type="ECO:0000256" key="1">
    <source>
        <dbReference type="SAM" id="MobiDB-lite"/>
    </source>
</evidence>
<reference evidence="2 3" key="1">
    <citation type="submission" date="2019-09" db="EMBL/GenBank/DDBJ databases">
        <title>A chromosome-level genome assembly of the Chinese tupelo Nyssa sinensis.</title>
        <authorList>
            <person name="Yang X."/>
            <person name="Kang M."/>
            <person name="Yang Y."/>
            <person name="Xiong H."/>
            <person name="Wang M."/>
            <person name="Zhang Z."/>
            <person name="Wang Z."/>
            <person name="Wu H."/>
            <person name="Ma T."/>
            <person name="Liu J."/>
            <person name="Xi Z."/>
        </authorList>
    </citation>
    <scope>NUCLEOTIDE SEQUENCE [LARGE SCALE GENOMIC DNA]</scope>
    <source>
        <strain evidence="2">J267</strain>
        <tissue evidence="2">Leaf</tissue>
    </source>
</reference>
<dbReference type="Gene3D" id="3.90.79.10">
    <property type="entry name" value="Nucleoside Triphosphate Pyrophosphohydrolase"/>
    <property type="match status" value="1"/>
</dbReference>
<accession>A0A5J5AR56</accession>
<sequence>MGSTVCEGNVGVPLTIHCDVPNSSDRMLVASDAELLRMFEIYKGKMEIHVYVELEVSLDAIARSNVDLNVNEGYSARLCQGVGPSNIDDDLEHEVDHDDDDDIYGFSSEDDEWKVESEVESEGEGDGAKRKTLEEVKGGHGKSYALLPRYAEKVRSSNPGTMVKIQYHRLSQDFVAVVVSLNTSATAALYQNHMPTLWSMPSDIIQHATFTYNSRLQIFHTSIRRRMRLSFDQCGCVLTSKHKESSERGKKGKRVLSLDCERDTQKMENGSLLPVLEVGVAVFLLKGTTVLLGRCRSSIGHNSFALPGGHLEFGTLYFGSRVSVGHVSDTNTLRQFPDTCPNT</sequence>
<dbReference type="PANTHER" id="PTHR16099:SF5">
    <property type="entry name" value="NUCLEOTIDE TRIPHOSPHATE DIPHOSPHATASE NUDT15"/>
    <property type="match status" value="1"/>
</dbReference>
<keyword evidence="3" id="KW-1185">Reference proteome</keyword>
<dbReference type="EMBL" id="CM018042">
    <property type="protein sequence ID" value="KAA8532759.1"/>
    <property type="molecule type" value="Genomic_DNA"/>
</dbReference>
<proteinExistence type="predicted"/>
<dbReference type="GO" id="GO:0035539">
    <property type="term" value="F:8-oxo-7,8-dihydrodeoxyguanosine triphosphate pyrophosphatase activity"/>
    <property type="evidence" value="ECO:0007669"/>
    <property type="project" value="TreeGrafter"/>
</dbReference>
<feature type="region of interest" description="Disordered" evidence="1">
    <location>
        <begin position="87"/>
        <end position="133"/>
    </location>
</feature>
<protein>
    <recommendedName>
        <fullName evidence="4">Nudix hydrolase domain-containing protein</fullName>
    </recommendedName>
</protein>
<dbReference type="GO" id="GO:0005829">
    <property type="term" value="C:cytosol"/>
    <property type="evidence" value="ECO:0007669"/>
    <property type="project" value="TreeGrafter"/>
</dbReference>
<dbReference type="GO" id="GO:0006203">
    <property type="term" value="P:dGTP catabolic process"/>
    <property type="evidence" value="ECO:0007669"/>
    <property type="project" value="TreeGrafter"/>
</dbReference>
<organism evidence="2 3">
    <name type="scientific">Nyssa sinensis</name>
    <dbReference type="NCBI Taxonomy" id="561372"/>
    <lineage>
        <taxon>Eukaryota</taxon>
        <taxon>Viridiplantae</taxon>
        <taxon>Streptophyta</taxon>
        <taxon>Embryophyta</taxon>
        <taxon>Tracheophyta</taxon>
        <taxon>Spermatophyta</taxon>
        <taxon>Magnoliopsida</taxon>
        <taxon>eudicotyledons</taxon>
        <taxon>Gunneridae</taxon>
        <taxon>Pentapetalae</taxon>
        <taxon>asterids</taxon>
        <taxon>Cornales</taxon>
        <taxon>Nyssaceae</taxon>
        <taxon>Nyssa</taxon>
    </lineage>
</organism>
<evidence type="ECO:0000313" key="3">
    <source>
        <dbReference type="Proteomes" id="UP000325577"/>
    </source>
</evidence>
<name>A0A5J5AR56_9ASTE</name>
<gene>
    <name evidence="2" type="ORF">F0562_032792</name>
</gene>
<dbReference type="OrthoDB" id="447842at2759"/>
<evidence type="ECO:0000313" key="2">
    <source>
        <dbReference type="EMBL" id="KAA8532759.1"/>
    </source>
</evidence>
<evidence type="ECO:0008006" key="4">
    <source>
        <dbReference type="Google" id="ProtNLM"/>
    </source>
</evidence>
<dbReference type="AlphaFoldDB" id="A0A5J5AR56"/>
<feature type="compositionally biased region" description="Acidic residues" evidence="1">
    <location>
        <begin position="87"/>
        <end position="125"/>
    </location>
</feature>
<dbReference type="Proteomes" id="UP000325577">
    <property type="component" value="Linkage Group LG19"/>
</dbReference>
<dbReference type="PANTHER" id="PTHR16099">
    <property type="entry name" value="8-OXO-DGTP DIPHOSPHATES NUDT15"/>
    <property type="match status" value="1"/>
</dbReference>